<keyword evidence="8 13" id="KW-0378">Hydrolase</keyword>
<comment type="subcellular location">
    <subcellularLocation>
        <location evidence="2">Periplasm</location>
    </subcellularLocation>
</comment>
<dbReference type="EMBL" id="LR590463">
    <property type="protein sequence ID" value="VTP64009.1"/>
    <property type="molecule type" value="Genomic_DNA"/>
</dbReference>
<dbReference type="InterPro" id="IPR002901">
    <property type="entry name" value="MGlyc_endo_b_GlcNAc-like_dom"/>
</dbReference>
<dbReference type="GO" id="GO:0016798">
    <property type="term" value="F:hydrolase activity, acting on glycosyl bonds"/>
    <property type="evidence" value="ECO:0007669"/>
    <property type="project" value="UniProtKB-KW"/>
</dbReference>
<evidence type="ECO:0000256" key="3">
    <source>
        <dbReference type="ARBA" id="ARBA00006880"/>
    </source>
</evidence>
<reference evidence="13 14" key="1">
    <citation type="submission" date="2019-05" db="EMBL/GenBank/DDBJ databases">
        <authorList>
            <consortium name="Pathogen Informatics"/>
        </authorList>
    </citation>
    <scope>NUCLEOTIDE SEQUENCE [LARGE SCALE GENOMIC DNA]</scope>
    <source>
        <strain evidence="13 14">NCTC12971</strain>
    </source>
</reference>
<dbReference type="PANTHER" id="PTHR33308">
    <property type="entry name" value="PEPTIDOGLYCAN HYDROLASE FLGJ"/>
    <property type="match status" value="1"/>
</dbReference>
<dbReference type="Pfam" id="PF01832">
    <property type="entry name" value="Glucosaminidase"/>
    <property type="match status" value="1"/>
</dbReference>
<sequence>MMVRQLGSAGTPPSETAGTVPMALDGERLQALPRQALEQMVRRALPPLPSVPGGTAPLNNGNFVARLSAPARLASQQSGIPHLLIVAQAALESGWGQREIPTADGSPSHNLFGIKAGGGWNGPVTEIATTEYEQGAAKKIKARFRVYGSYVEAIADYVKLLTGNPRYAGVAAARTPEQAAHALQQAGYATDPHYARKLVSVITQMKSAGEQVAKAYSHDLQDLF</sequence>
<dbReference type="PRINTS" id="PR01002">
    <property type="entry name" value="FLGFLGJ"/>
</dbReference>
<keyword evidence="10" id="KW-0961">Cell wall biogenesis/degradation</keyword>
<evidence type="ECO:0000313" key="13">
    <source>
        <dbReference type="EMBL" id="VTP64009.1"/>
    </source>
</evidence>
<evidence type="ECO:0000256" key="11">
    <source>
        <dbReference type="ARBA" id="ARBA00030835"/>
    </source>
</evidence>
<dbReference type="PANTHER" id="PTHR33308:SF9">
    <property type="entry name" value="PEPTIDOGLYCAN HYDROLASE FLGJ"/>
    <property type="match status" value="1"/>
</dbReference>
<keyword evidence="7" id="KW-1005">Bacterial flagellum biogenesis</keyword>
<dbReference type="SMART" id="SM00047">
    <property type="entry name" value="LYZ2"/>
    <property type="match status" value="1"/>
</dbReference>
<dbReference type="InterPro" id="IPR051056">
    <property type="entry name" value="Glycosyl_Hydrolase_73"/>
</dbReference>
<evidence type="ECO:0000256" key="4">
    <source>
        <dbReference type="ARBA" id="ARBA00007974"/>
    </source>
</evidence>
<dbReference type="Proteomes" id="UP000307968">
    <property type="component" value="Chromosome"/>
</dbReference>
<comment type="similarity">
    <text evidence="3">In the N-terminal section; belongs to the FlgJ family.</text>
</comment>
<accession>A0A4U9HNR0</accession>
<name>A0A4U9HNR0_SERRU</name>
<evidence type="ECO:0000256" key="8">
    <source>
        <dbReference type="ARBA" id="ARBA00022801"/>
    </source>
</evidence>
<keyword evidence="6" id="KW-0574">Periplasm</keyword>
<evidence type="ECO:0000256" key="1">
    <source>
        <dbReference type="ARBA" id="ARBA00002954"/>
    </source>
</evidence>
<evidence type="ECO:0000256" key="2">
    <source>
        <dbReference type="ARBA" id="ARBA00004418"/>
    </source>
</evidence>
<organism evidence="13 14">
    <name type="scientific">Serratia rubidaea</name>
    <name type="common">Serratia marinorubra</name>
    <dbReference type="NCBI Taxonomy" id="61652"/>
    <lineage>
        <taxon>Bacteria</taxon>
        <taxon>Pseudomonadati</taxon>
        <taxon>Pseudomonadota</taxon>
        <taxon>Gammaproteobacteria</taxon>
        <taxon>Enterobacterales</taxon>
        <taxon>Yersiniaceae</taxon>
        <taxon>Serratia</taxon>
    </lineage>
</organism>
<dbReference type="GO" id="GO:0044780">
    <property type="term" value="P:bacterial-type flagellum assembly"/>
    <property type="evidence" value="ECO:0007669"/>
    <property type="project" value="InterPro"/>
</dbReference>
<dbReference type="Gene3D" id="1.10.530.10">
    <property type="match status" value="1"/>
</dbReference>
<dbReference type="GO" id="GO:0071555">
    <property type="term" value="P:cell wall organization"/>
    <property type="evidence" value="ECO:0007669"/>
    <property type="project" value="UniProtKB-KW"/>
</dbReference>
<keyword evidence="9 13" id="KW-0326">Glycosidase</keyword>
<evidence type="ECO:0000259" key="12">
    <source>
        <dbReference type="SMART" id="SM00047"/>
    </source>
</evidence>
<dbReference type="GO" id="GO:0071973">
    <property type="term" value="P:bacterial-type flagellum-dependent cell motility"/>
    <property type="evidence" value="ECO:0007669"/>
    <property type="project" value="TreeGrafter"/>
</dbReference>
<feature type="domain" description="Mannosyl-glycoprotein endo-beta-N-acetylglucosamidase-like" evidence="12">
    <location>
        <begin position="48"/>
        <end position="217"/>
    </location>
</feature>
<protein>
    <recommendedName>
        <fullName evidence="5">Peptidoglycan hydrolase FlgJ</fullName>
    </recommendedName>
    <alternativeName>
        <fullName evidence="11">Muramidase FlgJ</fullName>
    </alternativeName>
</protein>
<dbReference type="Gene3D" id="2.10.70.40">
    <property type="entry name" value="peptidoglycan hydrolase"/>
    <property type="match status" value="1"/>
</dbReference>
<dbReference type="GO" id="GO:0042597">
    <property type="term" value="C:periplasmic space"/>
    <property type="evidence" value="ECO:0007669"/>
    <property type="project" value="UniProtKB-SubCell"/>
</dbReference>
<dbReference type="FunFam" id="2.10.70.40:FF:000001">
    <property type="entry name" value="Flagellar assembly peptidoglycan hydrolase FlgJ"/>
    <property type="match status" value="1"/>
</dbReference>
<evidence type="ECO:0000256" key="10">
    <source>
        <dbReference type="ARBA" id="ARBA00023316"/>
    </source>
</evidence>
<evidence type="ECO:0000256" key="6">
    <source>
        <dbReference type="ARBA" id="ARBA00022764"/>
    </source>
</evidence>
<evidence type="ECO:0000256" key="9">
    <source>
        <dbReference type="ARBA" id="ARBA00023295"/>
    </source>
</evidence>
<evidence type="ECO:0000313" key="14">
    <source>
        <dbReference type="Proteomes" id="UP000307968"/>
    </source>
</evidence>
<proteinExistence type="inferred from homology"/>
<dbReference type="NCBIfam" id="TIGR02541">
    <property type="entry name" value="flagell_FlgJ"/>
    <property type="match status" value="1"/>
</dbReference>
<dbReference type="InterPro" id="IPR013377">
    <property type="entry name" value="FlgJ"/>
</dbReference>
<evidence type="ECO:0000256" key="7">
    <source>
        <dbReference type="ARBA" id="ARBA00022795"/>
    </source>
</evidence>
<evidence type="ECO:0000256" key="5">
    <source>
        <dbReference type="ARBA" id="ARBA00013433"/>
    </source>
</evidence>
<dbReference type="GO" id="GO:0004040">
    <property type="term" value="F:amidase activity"/>
    <property type="evidence" value="ECO:0007669"/>
    <property type="project" value="InterPro"/>
</dbReference>
<comment type="function">
    <text evidence="1">Flagellum-specific muramidase which hydrolyzes the peptidoglycan layer to assemble the rod structure in the periplasmic space.</text>
</comment>
<gene>
    <name evidence="13" type="primary">flgJ_1</name>
    <name evidence="13" type="ORF">NCTC12971_03464</name>
</gene>
<dbReference type="AlphaFoldDB" id="A0A4U9HNR0"/>
<comment type="similarity">
    <text evidence="4">In the C-terminal section; belongs to the glycosyl hydrolase 73 family.</text>
</comment>